<gene>
    <name evidence="1" type="ORF">CFR75_10710</name>
</gene>
<dbReference type="AlphaFoldDB" id="A0A318PSH3"/>
<keyword evidence="2" id="KW-1185">Reference proteome</keyword>
<dbReference type="STRING" id="1220579.GCA_001571345_00895"/>
<evidence type="ECO:0000313" key="1">
    <source>
        <dbReference type="EMBL" id="PYD56463.1"/>
    </source>
</evidence>
<dbReference type="Proteomes" id="UP000248257">
    <property type="component" value="Unassembled WGS sequence"/>
</dbReference>
<proteinExistence type="predicted"/>
<dbReference type="EMBL" id="NKUC01000022">
    <property type="protein sequence ID" value="PYD56463.1"/>
    <property type="molecule type" value="Genomic_DNA"/>
</dbReference>
<protein>
    <submittedName>
        <fullName evidence="1">Uncharacterized protein</fullName>
    </submittedName>
</protein>
<evidence type="ECO:0000313" key="2">
    <source>
        <dbReference type="Proteomes" id="UP000248257"/>
    </source>
</evidence>
<accession>A0A318PSH3</accession>
<reference evidence="1 2" key="1">
    <citation type="submission" date="2017-07" db="EMBL/GenBank/DDBJ databases">
        <title>A draft genome sequence of Komagataeibacter xylinus LMG 1515.</title>
        <authorList>
            <person name="Skraban J."/>
            <person name="Cleenwerck I."/>
            <person name="Vandamme P."/>
            <person name="Trcek J."/>
        </authorList>
    </citation>
    <scope>NUCLEOTIDE SEQUENCE [LARGE SCALE GENOMIC DNA]</scope>
    <source>
        <strain evidence="1 2">LMG 1515</strain>
    </source>
</reference>
<name>A0A318PSH3_KOMXY</name>
<comment type="caution">
    <text evidence="1">The sequence shown here is derived from an EMBL/GenBank/DDBJ whole genome shotgun (WGS) entry which is preliminary data.</text>
</comment>
<sequence length="91" mass="10691">MSNKLIITFFIIISAFDMFVLSKAMHPTASENYINYFIKKNISTTEYNSRELYDYDALREANPDMETWRFRAICQDKGRECVLPHPVNSSK</sequence>
<organism evidence="1 2">
    <name type="scientific">Komagataeibacter xylinus</name>
    <name type="common">Gluconacetobacter xylinus</name>
    <dbReference type="NCBI Taxonomy" id="28448"/>
    <lineage>
        <taxon>Bacteria</taxon>
        <taxon>Pseudomonadati</taxon>
        <taxon>Pseudomonadota</taxon>
        <taxon>Alphaproteobacteria</taxon>
        <taxon>Acetobacterales</taxon>
        <taxon>Acetobacteraceae</taxon>
        <taxon>Komagataeibacter</taxon>
    </lineage>
</organism>